<organism evidence="5">
    <name type="scientific">Drosophila rhopaloa</name>
    <name type="common">Fruit fly</name>
    <dbReference type="NCBI Taxonomy" id="1041015"/>
    <lineage>
        <taxon>Eukaryota</taxon>
        <taxon>Metazoa</taxon>
        <taxon>Ecdysozoa</taxon>
        <taxon>Arthropoda</taxon>
        <taxon>Hexapoda</taxon>
        <taxon>Insecta</taxon>
        <taxon>Pterygota</taxon>
        <taxon>Neoptera</taxon>
        <taxon>Endopterygota</taxon>
        <taxon>Diptera</taxon>
        <taxon>Brachycera</taxon>
        <taxon>Muscomorpha</taxon>
        <taxon>Ephydroidea</taxon>
        <taxon>Drosophilidae</taxon>
        <taxon>Drosophila</taxon>
        <taxon>Sophophora</taxon>
    </lineage>
</organism>
<reference evidence="5" key="2">
    <citation type="submission" date="2025-04" db="UniProtKB">
        <authorList>
            <consortium name="RefSeq"/>
        </authorList>
    </citation>
    <scope>IDENTIFICATION</scope>
</reference>
<sequence length="147" mass="17194">MTSMNLLVIIYVFMLIGGYLQVDGRRRSNDRHFYNYDDETDNFERESDYKSLGEDDFSKSLEFQAPSESQSDDDEDTFDESLDNDDLEQLDMDTGIIGKKKQAQHKSGSKWAKSWNKLEKKEKGKLNQAGQIDFDFKMNDDEDDHQH</sequence>
<accession>A0A6P4DYB5</accession>
<keyword evidence="4" id="KW-1185">Reference proteome</keyword>
<reference evidence="3" key="3">
    <citation type="submission" date="2025-05" db="UniProtKB">
        <authorList>
            <consortium name="EnsemblMetazoa"/>
        </authorList>
    </citation>
    <scope>IDENTIFICATION</scope>
</reference>
<dbReference type="EnsemblMetazoa" id="XM_017115206.1">
    <property type="protein sequence ID" value="XP_016970695.1"/>
    <property type="gene ID" value="LOC108038423"/>
</dbReference>
<protein>
    <submittedName>
        <fullName evidence="5">Uncharacterized protein LOC108038423</fullName>
    </submittedName>
</protein>
<evidence type="ECO:0000313" key="3">
    <source>
        <dbReference type="EnsemblMetazoa" id="XP_016970695.1"/>
    </source>
</evidence>
<feature type="transmembrane region" description="Helical" evidence="2">
    <location>
        <begin position="6"/>
        <end position="22"/>
    </location>
</feature>
<feature type="region of interest" description="Disordered" evidence="1">
    <location>
        <begin position="62"/>
        <end position="90"/>
    </location>
</feature>
<keyword evidence="2" id="KW-0472">Membrane</keyword>
<proteinExistence type="predicted"/>
<reference evidence="4" key="1">
    <citation type="journal article" date="2021" name="Elife">
        <title>Highly contiguous assemblies of 101 drosophilid genomes.</title>
        <authorList>
            <person name="Kim B.Y."/>
            <person name="Wang J.R."/>
            <person name="Miller D.E."/>
            <person name="Barmina O."/>
            <person name="Delaney E."/>
            <person name="Thompson A."/>
            <person name="Comeault A.A."/>
            <person name="Peede D."/>
            <person name="D'Agostino E.R."/>
            <person name="Pelaez J."/>
            <person name="Aguilar J.M."/>
            <person name="Haji D."/>
            <person name="Matsunaga T."/>
            <person name="Armstrong E.E."/>
            <person name="Zych M."/>
            <person name="Ogawa Y."/>
            <person name="Stamenkovic-Radak M."/>
            <person name="Jelic M."/>
            <person name="Veselinovic M.S."/>
            <person name="Tanaskovic M."/>
            <person name="Eric P."/>
            <person name="Gao J.J."/>
            <person name="Katoh T.K."/>
            <person name="Toda M.J."/>
            <person name="Watabe H."/>
            <person name="Watada M."/>
            <person name="Davis J.S."/>
            <person name="Moyle L.C."/>
            <person name="Manoli G."/>
            <person name="Bertolini E."/>
            <person name="Kostal V."/>
            <person name="Hawley R.S."/>
            <person name="Takahashi A."/>
            <person name="Jones C.D."/>
            <person name="Price D.K."/>
            <person name="Whiteman N."/>
            <person name="Kopp A."/>
            <person name="Matute D.R."/>
            <person name="Petrov D.A."/>
        </authorList>
    </citation>
    <scope>NUCLEOTIDE SEQUENCE [LARGE SCALE GENOMIC DNA]</scope>
</reference>
<feature type="compositionally biased region" description="Acidic residues" evidence="1">
    <location>
        <begin position="70"/>
        <end position="90"/>
    </location>
</feature>
<feature type="region of interest" description="Disordered" evidence="1">
    <location>
        <begin position="122"/>
        <end position="147"/>
    </location>
</feature>
<dbReference type="RefSeq" id="XP_016970695.1">
    <property type="nucleotide sequence ID" value="XM_017115206.1"/>
</dbReference>
<dbReference type="Proteomes" id="UP001652680">
    <property type="component" value="Unassembled WGS sequence"/>
</dbReference>
<keyword evidence="2" id="KW-1133">Transmembrane helix</keyword>
<keyword evidence="2" id="KW-0812">Transmembrane</keyword>
<dbReference type="GeneID" id="108038423"/>
<name>A0A6P4DYB5_DRORH</name>
<evidence type="ECO:0000313" key="5">
    <source>
        <dbReference type="RefSeq" id="XP_016970695.1"/>
    </source>
</evidence>
<evidence type="ECO:0000256" key="1">
    <source>
        <dbReference type="SAM" id="MobiDB-lite"/>
    </source>
</evidence>
<evidence type="ECO:0000313" key="4">
    <source>
        <dbReference type="Proteomes" id="UP001652680"/>
    </source>
</evidence>
<gene>
    <name evidence="5" type="primary">LOC108038423</name>
    <name evidence="3" type="synonym">108038423</name>
</gene>
<dbReference type="AlphaFoldDB" id="A0A6P4DYB5"/>
<dbReference type="OrthoDB" id="7836853at2759"/>
<evidence type="ECO:0000256" key="2">
    <source>
        <dbReference type="SAM" id="Phobius"/>
    </source>
</evidence>
<feature type="compositionally biased region" description="Basic and acidic residues" evidence="1">
    <location>
        <begin position="134"/>
        <end position="147"/>
    </location>
</feature>